<comment type="caution">
    <text evidence="9">The sequence shown here is derived from an EMBL/GenBank/DDBJ whole genome shotgun (WGS) entry which is preliminary data.</text>
</comment>
<dbReference type="PANTHER" id="PTHR23501:SF92">
    <property type="entry name" value="GLUTATHIONE EXCHANGER 1-RELATED"/>
    <property type="match status" value="1"/>
</dbReference>
<evidence type="ECO:0000256" key="5">
    <source>
        <dbReference type="ARBA" id="ARBA00023065"/>
    </source>
</evidence>
<feature type="transmembrane region" description="Helical" evidence="8">
    <location>
        <begin position="86"/>
        <end position="105"/>
    </location>
</feature>
<feature type="transmembrane region" description="Helical" evidence="8">
    <location>
        <begin position="265"/>
        <end position="282"/>
    </location>
</feature>
<feature type="transmembrane region" description="Helical" evidence="8">
    <location>
        <begin position="481"/>
        <end position="500"/>
    </location>
</feature>
<dbReference type="HOGENOM" id="CLU_012970_2_1_1"/>
<dbReference type="PANTHER" id="PTHR23501">
    <property type="entry name" value="MAJOR FACILITATOR SUPERFAMILY"/>
    <property type="match status" value="1"/>
</dbReference>
<feature type="transmembrane region" description="Helical" evidence="8">
    <location>
        <begin position="341"/>
        <end position="360"/>
    </location>
</feature>
<dbReference type="STRING" id="1220162.K1VWL3"/>
<feature type="transmembrane region" description="Helical" evidence="8">
    <location>
        <begin position="227"/>
        <end position="253"/>
    </location>
</feature>
<feature type="transmembrane region" description="Helical" evidence="8">
    <location>
        <begin position="143"/>
        <end position="161"/>
    </location>
</feature>
<feature type="compositionally biased region" description="Basic and acidic residues" evidence="7">
    <location>
        <begin position="1"/>
        <end position="15"/>
    </location>
</feature>
<dbReference type="GO" id="GO:0005886">
    <property type="term" value="C:plasma membrane"/>
    <property type="evidence" value="ECO:0007669"/>
    <property type="project" value="TreeGrafter"/>
</dbReference>
<dbReference type="Proteomes" id="UP000006757">
    <property type="component" value="Unassembled WGS sequence"/>
</dbReference>
<protein>
    <submittedName>
        <fullName evidence="9">Siderochrome-iron (Ferrioxamine) uptake transporter</fullName>
    </submittedName>
</protein>
<keyword evidence="6 8" id="KW-0472">Membrane</keyword>
<evidence type="ECO:0000313" key="9">
    <source>
        <dbReference type="EMBL" id="EKD04931.1"/>
    </source>
</evidence>
<evidence type="ECO:0000256" key="2">
    <source>
        <dbReference type="ARBA" id="ARBA00022448"/>
    </source>
</evidence>
<evidence type="ECO:0000256" key="7">
    <source>
        <dbReference type="SAM" id="MobiDB-lite"/>
    </source>
</evidence>
<dbReference type="Gene3D" id="1.20.1250.20">
    <property type="entry name" value="MFS general substrate transporter like domains"/>
    <property type="match status" value="1"/>
</dbReference>
<feature type="transmembrane region" description="Helical" evidence="8">
    <location>
        <begin position="111"/>
        <end position="131"/>
    </location>
</feature>
<evidence type="ECO:0000256" key="6">
    <source>
        <dbReference type="ARBA" id="ARBA00023136"/>
    </source>
</evidence>
<gene>
    <name evidence="9" type="ORF">A1Q2_00731</name>
</gene>
<evidence type="ECO:0000256" key="3">
    <source>
        <dbReference type="ARBA" id="ARBA00022692"/>
    </source>
</evidence>
<feature type="transmembrane region" description="Helical" evidence="8">
    <location>
        <begin position="173"/>
        <end position="195"/>
    </location>
</feature>
<keyword evidence="4 8" id="KW-1133">Transmembrane helix</keyword>
<organism evidence="9 10">
    <name type="scientific">Trichosporon asahii var. asahii (strain CBS 8904)</name>
    <name type="common">Yeast</name>
    <dbReference type="NCBI Taxonomy" id="1220162"/>
    <lineage>
        <taxon>Eukaryota</taxon>
        <taxon>Fungi</taxon>
        <taxon>Dikarya</taxon>
        <taxon>Basidiomycota</taxon>
        <taxon>Agaricomycotina</taxon>
        <taxon>Tremellomycetes</taxon>
        <taxon>Trichosporonales</taxon>
        <taxon>Trichosporonaceae</taxon>
        <taxon>Trichosporon</taxon>
    </lineage>
</organism>
<dbReference type="AlphaFoldDB" id="K1VWL3"/>
<dbReference type="InParanoid" id="K1VWL3"/>
<sequence>MSRPVDEERQQELRNRNSSSPSSDELSKVESKSPGVRRMEAINDVWTRTNKIWFIVALVILTFRQVLTSASLPITAKMADYIGRGFILNCTVLFWIVGGVVVATSHNLGGWLPGFLLYTLGHVAGNVMNYALSIDTSSLRNRLFLQFAFVFPSIINVWAGGSIAEDVDEGPGWRWGVGMWSIIIPPIALGLYAVFAHGYLKARKAGLIDGIPSAWRLLRSGKAWKHLFWMMDLVGLTLLAGALALILLPLSLGGSSAEAWQTPKVLTPLCIGVLLLPAFAFWEAKYARHPIFPFQVMKDRHVIIILLIQFLNNIATSTRDAYLYTTLVVSFNQSVAGATRINSISGCASSVTVFVVAVLIRKFRFVKPIVIAGVVLITVAQGMHVQFRGGYSTSQLAGIIAGELLEGIGTGGGIASAVSGAVWKSLLPGKLQRGLEAAGVPDAKKLSMSIFRKPLDFVKTNPPGDPARDAVLFAYRDVQRTLSIIGLAISAIPIILSIFMDNVRLDERKTIVDSDSEEDLTVRESPLYVQGDKKEFAESEKDVKRVPAQ</sequence>
<proteinExistence type="predicted"/>
<keyword evidence="3 8" id="KW-0812">Transmembrane</keyword>
<evidence type="ECO:0000256" key="4">
    <source>
        <dbReference type="ARBA" id="ARBA00022989"/>
    </source>
</evidence>
<reference evidence="9 10" key="1">
    <citation type="journal article" date="2012" name="Eukaryot. Cell">
        <title>Genome sequence of the Trichosporon asahii environmental strain CBS 8904.</title>
        <authorList>
            <person name="Yang R.Y."/>
            <person name="Li H.T."/>
            <person name="Zhu H."/>
            <person name="Zhou G.P."/>
            <person name="Wang M."/>
            <person name="Wang L."/>
        </authorList>
    </citation>
    <scope>NUCLEOTIDE SEQUENCE [LARGE SCALE GENOMIC DNA]</scope>
    <source>
        <strain evidence="9 10">CBS 8904</strain>
    </source>
</reference>
<feature type="transmembrane region" description="Helical" evidence="8">
    <location>
        <begin position="369"/>
        <end position="387"/>
    </location>
</feature>
<dbReference type="SUPFAM" id="SSF103473">
    <property type="entry name" value="MFS general substrate transporter"/>
    <property type="match status" value="1"/>
</dbReference>
<keyword evidence="5" id="KW-0406">Ion transport</keyword>
<dbReference type="InterPro" id="IPR036259">
    <property type="entry name" value="MFS_trans_sf"/>
</dbReference>
<dbReference type="OrthoDB" id="2587581at2759"/>
<feature type="transmembrane region" description="Helical" evidence="8">
    <location>
        <begin position="302"/>
        <end position="321"/>
    </location>
</feature>
<evidence type="ECO:0000256" key="8">
    <source>
        <dbReference type="SAM" id="Phobius"/>
    </source>
</evidence>
<dbReference type="OMA" id="ANESFID"/>
<evidence type="ECO:0000313" key="10">
    <source>
        <dbReference type="Proteomes" id="UP000006757"/>
    </source>
</evidence>
<keyword evidence="10" id="KW-1185">Reference proteome</keyword>
<dbReference type="GO" id="GO:0022857">
    <property type="term" value="F:transmembrane transporter activity"/>
    <property type="evidence" value="ECO:0007669"/>
    <property type="project" value="TreeGrafter"/>
</dbReference>
<feature type="region of interest" description="Disordered" evidence="7">
    <location>
        <begin position="1"/>
        <end position="32"/>
    </location>
</feature>
<evidence type="ECO:0000256" key="1">
    <source>
        <dbReference type="ARBA" id="ARBA00004127"/>
    </source>
</evidence>
<accession>K1VWL3</accession>
<keyword evidence="2" id="KW-0813">Transport</keyword>
<dbReference type="eggNOG" id="KOG0254">
    <property type="taxonomic scope" value="Eukaryota"/>
</dbReference>
<comment type="subcellular location">
    <subcellularLocation>
        <location evidence="1">Endomembrane system</location>
        <topology evidence="1">Multi-pass membrane protein</topology>
    </subcellularLocation>
</comment>
<feature type="transmembrane region" description="Helical" evidence="8">
    <location>
        <begin position="52"/>
        <end position="74"/>
    </location>
</feature>
<name>K1VWL3_TRIAC</name>
<dbReference type="EMBL" id="AMBO01000185">
    <property type="protein sequence ID" value="EKD04931.1"/>
    <property type="molecule type" value="Genomic_DNA"/>
</dbReference>